<reference evidence="10 11" key="1">
    <citation type="submission" date="2018-10" db="EMBL/GenBank/DDBJ databases">
        <title>Genomic Encyclopedia of Archaeal and Bacterial Type Strains, Phase II (KMG-II): from individual species to whole genera.</title>
        <authorList>
            <person name="Goeker M."/>
        </authorList>
    </citation>
    <scope>NUCLEOTIDE SEQUENCE [LARGE SCALE GENOMIC DNA]</scope>
    <source>
        <strain evidence="10 11">DSM 45657</strain>
    </source>
</reference>
<dbReference type="Pfam" id="PF17964">
    <property type="entry name" value="Big_10"/>
    <property type="match status" value="1"/>
</dbReference>
<evidence type="ECO:0000256" key="1">
    <source>
        <dbReference type="ARBA" id="ARBA00004752"/>
    </source>
</evidence>
<dbReference type="CDD" id="cd16913">
    <property type="entry name" value="YkuD_like"/>
    <property type="match status" value="1"/>
</dbReference>
<comment type="pathway">
    <text evidence="1 7">Cell wall biogenesis; peptidoglycan biosynthesis.</text>
</comment>
<dbReference type="UniPathway" id="UPA00219"/>
<dbReference type="GO" id="GO:0071972">
    <property type="term" value="F:peptidoglycan L,D-transpeptidase activity"/>
    <property type="evidence" value="ECO:0007669"/>
    <property type="project" value="TreeGrafter"/>
</dbReference>
<dbReference type="GO" id="GO:0018104">
    <property type="term" value="P:peptidoglycan-protein cross-linking"/>
    <property type="evidence" value="ECO:0007669"/>
    <property type="project" value="TreeGrafter"/>
</dbReference>
<keyword evidence="10" id="KW-0449">Lipoprotein</keyword>
<dbReference type="SUPFAM" id="SSF141523">
    <property type="entry name" value="L,D-transpeptidase catalytic domain-like"/>
    <property type="match status" value="1"/>
</dbReference>
<dbReference type="GO" id="GO:0005576">
    <property type="term" value="C:extracellular region"/>
    <property type="evidence" value="ECO:0007669"/>
    <property type="project" value="TreeGrafter"/>
</dbReference>
<accession>A0A421B8G2</accession>
<proteinExistence type="predicted"/>
<comment type="caution">
    <text evidence="10">The sequence shown here is derived from an EMBL/GenBank/DDBJ whole genome shotgun (WGS) entry which is preliminary data.</text>
</comment>
<dbReference type="EMBL" id="RCDD01000001">
    <property type="protein sequence ID" value="RLK60545.1"/>
    <property type="molecule type" value="Genomic_DNA"/>
</dbReference>
<dbReference type="PROSITE" id="PS51257">
    <property type="entry name" value="PROKAR_LIPOPROTEIN"/>
    <property type="match status" value="1"/>
</dbReference>
<dbReference type="PROSITE" id="PS52029">
    <property type="entry name" value="LD_TPASE"/>
    <property type="match status" value="1"/>
</dbReference>
<evidence type="ECO:0000256" key="6">
    <source>
        <dbReference type="ARBA" id="ARBA00023316"/>
    </source>
</evidence>
<dbReference type="PANTHER" id="PTHR30582:SF2">
    <property type="entry name" value="L,D-TRANSPEPTIDASE YCIB-RELATED"/>
    <property type="match status" value="1"/>
</dbReference>
<evidence type="ECO:0000313" key="11">
    <source>
        <dbReference type="Proteomes" id="UP000282454"/>
    </source>
</evidence>
<dbReference type="InterPro" id="IPR050979">
    <property type="entry name" value="LD-transpeptidase"/>
</dbReference>
<keyword evidence="3 7" id="KW-0133">Cell shape</keyword>
<evidence type="ECO:0000256" key="4">
    <source>
        <dbReference type="ARBA" id="ARBA00022984"/>
    </source>
</evidence>
<organism evidence="10 11">
    <name type="scientific">Actinokineospora cianjurensis</name>
    <dbReference type="NCBI Taxonomy" id="585224"/>
    <lineage>
        <taxon>Bacteria</taxon>
        <taxon>Bacillati</taxon>
        <taxon>Actinomycetota</taxon>
        <taxon>Actinomycetes</taxon>
        <taxon>Pseudonocardiales</taxon>
        <taxon>Pseudonocardiaceae</taxon>
        <taxon>Actinokineospora</taxon>
    </lineage>
</organism>
<dbReference type="OrthoDB" id="5242354at2"/>
<keyword evidence="11" id="KW-1185">Reference proteome</keyword>
<sequence length="402" mass="41924">MGAWSGRRRGPVVGLVGAALVAVLGLSGCTSGESIAATGGPGAAEQTTQAPAKPSAKFTATPAADAKDVSPGGPITVAVADGALEAVTLTNPDGKQVKGELAADKKTWAVTEHLGYGKTYTWAGTALGTDGKSATLAGSFTTVKPKRTAKASLNTGDGQTYGIAMPVAVVFDAPVKDKAAVEKAMTVTTTPVNEGAWAWLDDSTAHWRPKEYWKPGTKVEVAVDIYGVDLGGGTYGRDDVTSAFTIGRAQVVKADTKTHRMLVYRDGVKTQDFPASMGLESDPGRVTKSGTHVVMSKHATYGMTNPKYGYENVVVPWAVRVSNNGEFVHGYAGSIPDQGKRNVSHGCVNLAPANAKIYYDSALVGDPVEITGSTQQLGKADGDYYDWALSWDKWTSMSGAAN</sequence>
<dbReference type="Gene3D" id="2.60.40.3780">
    <property type="match status" value="1"/>
</dbReference>
<evidence type="ECO:0000256" key="3">
    <source>
        <dbReference type="ARBA" id="ARBA00022960"/>
    </source>
</evidence>
<dbReference type="CDD" id="cd13432">
    <property type="entry name" value="LDT_IgD_like_2"/>
    <property type="match status" value="1"/>
</dbReference>
<dbReference type="RefSeq" id="WP_121389401.1">
    <property type="nucleotide sequence ID" value="NZ_RCDD01000001.1"/>
</dbReference>
<keyword evidence="2" id="KW-0808">Transferase</keyword>
<gene>
    <name evidence="10" type="ORF">CLV68_1051</name>
</gene>
<dbReference type="Pfam" id="PF03734">
    <property type="entry name" value="YkuD"/>
    <property type="match status" value="1"/>
</dbReference>
<protein>
    <submittedName>
        <fullName evidence="10">Lipoprotein-anchoring transpeptidase ErfK/SrfK</fullName>
    </submittedName>
</protein>
<evidence type="ECO:0000256" key="2">
    <source>
        <dbReference type="ARBA" id="ARBA00022679"/>
    </source>
</evidence>
<feature type="region of interest" description="Disordered" evidence="8">
    <location>
        <begin position="37"/>
        <end position="71"/>
    </location>
</feature>
<keyword evidence="6 7" id="KW-0961">Cell wall biogenesis/degradation</keyword>
<dbReference type="InterPro" id="IPR038063">
    <property type="entry name" value="Transpep_catalytic_dom"/>
</dbReference>
<keyword evidence="5" id="KW-0012">Acyltransferase</keyword>
<feature type="active site" description="Nucleophile" evidence="7">
    <location>
        <position position="347"/>
    </location>
</feature>
<dbReference type="GO" id="GO:0008360">
    <property type="term" value="P:regulation of cell shape"/>
    <property type="evidence" value="ECO:0007669"/>
    <property type="project" value="UniProtKB-UniRule"/>
</dbReference>
<feature type="active site" description="Proton donor/acceptor" evidence="7">
    <location>
        <position position="329"/>
    </location>
</feature>
<dbReference type="Gene3D" id="2.60.40.3710">
    <property type="match status" value="1"/>
</dbReference>
<feature type="domain" description="L,D-TPase catalytic" evidence="9">
    <location>
        <begin position="250"/>
        <end position="371"/>
    </location>
</feature>
<dbReference type="Proteomes" id="UP000282454">
    <property type="component" value="Unassembled WGS sequence"/>
</dbReference>
<keyword evidence="4 7" id="KW-0573">Peptidoglycan synthesis</keyword>
<dbReference type="AlphaFoldDB" id="A0A421B8G2"/>
<dbReference type="PANTHER" id="PTHR30582">
    <property type="entry name" value="L,D-TRANSPEPTIDASE"/>
    <property type="match status" value="1"/>
</dbReference>
<dbReference type="GO" id="GO:0016746">
    <property type="term" value="F:acyltransferase activity"/>
    <property type="evidence" value="ECO:0007669"/>
    <property type="project" value="UniProtKB-KW"/>
</dbReference>
<dbReference type="InterPro" id="IPR005490">
    <property type="entry name" value="LD_TPept_cat_dom"/>
</dbReference>
<name>A0A421B8G2_9PSEU</name>
<evidence type="ECO:0000256" key="8">
    <source>
        <dbReference type="SAM" id="MobiDB-lite"/>
    </source>
</evidence>
<evidence type="ECO:0000259" key="9">
    <source>
        <dbReference type="PROSITE" id="PS52029"/>
    </source>
</evidence>
<evidence type="ECO:0000256" key="7">
    <source>
        <dbReference type="PROSITE-ProRule" id="PRU01373"/>
    </source>
</evidence>
<evidence type="ECO:0000313" key="10">
    <source>
        <dbReference type="EMBL" id="RLK60545.1"/>
    </source>
</evidence>
<dbReference type="InterPro" id="IPR041280">
    <property type="entry name" value="Big_10"/>
</dbReference>
<evidence type="ECO:0000256" key="5">
    <source>
        <dbReference type="ARBA" id="ARBA00023315"/>
    </source>
</evidence>
<dbReference type="Gene3D" id="2.40.440.10">
    <property type="entry name" value="L,D-transpeptidase catalytic domain-like"/>
    <property type="match status" value="1"/>
</dbReference>
<dbReference type="GO" id="GO:0071555">
    <property type="term" value="P:cell wall organization"/>
    <property type="evidence" value="ECO:0007669"/>
    <property type="project" value="UniProtKB-UniRule"/>
</dbReference>